<keyword evidence="1" id="KW-0812">Transmembrane</keyword>
<accession>A0A6C0IUH8</accession>
<organism evidence="2">
    <name type="scientific">viral metagenome</name>
    <dbReference type="NCBI Taxonomy" id="1070528"/>
    <lineage>
        <taxon>unclassified sequences</taxon>
        <taxon>metagenomes</taxon>
        <taxon>organismal metagenomes</taxon>
    </lineage>
</organism>
<protein>
    <recommendedName>
        <fullName evidence="3">Alpha-carbonic anhydrase domain-containing protein</fullName>
    </recommendedName>
</protein>
<dbReference type="EMBL" id="MN740255">
    <property type="protein sequence ID" value="QHT96329.1"/>
    <property type="molecule type" value="Genomic_DNA"/>
</dbReference>
<evidence type="ECO:0000313" key="2">
    <source>
        <dbReference type="EMBL" id="QHT96329.1"/>
    </source>
</evidence>
<dbReference type="Gene3D" id="3.10.200.10">
    <property type="entry name" value="Alpha carbonic anhydrase"/>
    <property type="match status" value="1"/>
</dbReference>
<keyword evidence="1" id="KW-1133">Transmembrane helix</keyword>
<reference evidence="2" key="1">
    <citation type="journal article" date="2020" name="Nature">
        <title>Giant virus diversity and host interactions through global metagenomics.</title>
        <authorList>
            <person name="Schulz F."/>
            <person name="Roux S."/>
            <person name="Paez-Espino D."/>
            <person name="Jungbluth S."/>
            <person name="Walsh D.A."/>
            <person name="Denef V.J."/>
            <person name="McMahon K.D."/>
            <person name="Konstantinidis K.T."/>
            <person name="Eloe-Fadrosh E.A."/>
            <person name="Kyrpides N.C."/>
            <person name="Woyke T."/>
        </authorList>
    </citation>
    <scope>NUCLEOTIDE SEQUENCE</scope>
    <source>
        <strain evidence="2">GVMAG-M-3300024302-11</strain>
    </source>
</reference>
<name>A0A6C0IUH8_9ZZZZ</name>
<evidence type="ECO:0000256" key="1">
    <source>
        <dbReference type="SAM" id="Phobius"/>
    </source>
</evidence>
<feature type="transmembrane region" description="Helical" evidence="1">
    <location>
        <begin position="6"/>
        <end position="25"/>
    </location>
</feature>
<proteinExistence type="predicted"/>
<keyword evidence="1" id="KW-0472">Membrane</keyword>
<dbReference type="AlphaFoldDB" id="A0A6C0IUH8"/>
<evidence type="ECO:0008006" key="3">
    <source>
        <dbReference type="Google" id="ProtNLM"/>
    </source>
</evidence>
<dbReference type="InterPro" id="IPR036398">
    <property type="entry name" value="CA_dom_sf"/>
</dbReference>
<sequence>MNCTCIFLNYIIPFIIFIMVIHKYYKNNHNIKVLKTTSSNTKNKENMMSLSLLDKLDIPKKMEITSQEKVCLELFFRYGNNNNHLYNDGRAVWQSTIKFLENRVIINGVRYGLSRLEWHKSILSWQGKDVGLELHLVHSMTENGNTIVFVIPLSLVDMRRESFVDLGHSNQPTDVSTVNALITKVDQVPSYVCCSPNQGHMVNFNLCPIANLLLQQKKFYKKEMSNTVNWLITEPQPYDRYIGLNIRSKLVG</sequence>